<evidence type="ECO:0000256" key="8">
    <source>
        <dbReference type="ARBA" id="ARBA00023239"/>
    </source>
</evidence>
<dbReference type="Gene3D" id="2.40.128.700">
    <property type="match status" value="1"/>
</dbReference>
<sequence>MISEPVQRRTSALIRAQAQGQAKIHGLFGGQGNNKHYFEELRTVFSTHESSVRDLIEPLSHTLQVLSQDERVSEQYPHGLDIMQWLEDPETTPSADYLITAPLSFPLIGLLQLAHLKAICMSLNGTPEDFPSFFEALAGHSQGVVVAAAVSTVTSWPEYFTAAIKAVTILFWIGARSQQVFSQDQLPEGKSEELEADGYGKPTPMLSVSNITRRHLNDSIAKINHSLPATNRAYIGLVNSASNFVVSGPERTLAALIQSLKSGAAKEGQSQARVPFSQRKPTPNIRFLPITIPCHCDLLNAAVPLIEADLSEINLKAADLRIPVNQSASDASMVSLMNTVASSKKDGDLVPVLVRMITSEPVHWTETDFTGATHIIDFGPGATAGVGALTHRNVAGSGARIIIAGKQERSEGSEFGSLPELLSENDEDICWAPNWSHDQGVSLVETVSGRMVASKLSRLLGLPPFFVAGMTPTTTHPEFVAAVMKAGYHVEFAAGGYHNADALKRALYKLRDLMPAGRGITINVIYVSPKAIAWQIPFIRQLRADGFPLTGMTVGGGVPSPDVATEYITTLGLEHISFKPGSVASIRQVIDIAKRNSSFPIILQWTGGRGGGHHSAEDFHAPILETYAEIRACNNISLVAGSGFGCADDVIPYLNGSWTLAHNRKSAMPFDGVLFGSRVMTCAEAKTSIGVKAAIAAATGVEDKDWEGTYKTSTGGIVSVVSEMGEPIHVVATRGAQFWAEMDKTIFSLDKKKRVPALAAKKDHIISKLNADFQRPWFGRRANGQACDVAQMTYSEVANRLVDLMVIGGTRWIDKSYVRFVADFLLRVEERFSDSDAKASLLSDVELRVSPIAATHTVLQALSAANNTLLSSEDADYFIQLCRRPGQKPVPFVPALDDQFETWFKKDSLWQSEDLEAVVDQDAGRTFILHGPVAARQTCQVDEPVADVLNGINNGVIDYMYTASFQGRDCAVPFEEAIQSAASQVASVSKTVNGFMDTSSLSGVAVRDILCQQSTWASALFGSRFVVRGSDLVENPVRKLFETLTLGSIEVTSGSISLFNDNKIVLQVTRVENQLHVLPFTYVTNNDSPISMALKFEYHPETSYAPLWEVMEGRNERICTMYRQLWQGGAITSSTTHSSHDSAIFEDSFVIDEARVKAFNRAIGYSKVHREEKVPMDFAIVASWSPICKALLQDPIQGDVLNLVHLSNAYEANGNLESLKTGEEISTRAFVSSITIEDSGKIVEVACELRREARGPVMMTVRSRFLFRGNYEDFSSTFARKVESPYELQISSEADVGVLASKQWFQLDDKNKLDDLNLTDLTLEFHLQTFTRWSTKTTYKSVDTSGKVFVRSEAGDLTRIGFVKHHAEESRSNLVLSYLARRGKVVDTQQKYKLTGAAPEAPAHVSQIRIPATNEAYSRASGDFNPIHTSPLFAQLVDLPGTITHGMYCSAAVRQVVEKHAAGQSPDRIRKYDVSFVGMVLPNDTLEVSLRHSGMQSGLKSFDITVTKQETGDKVLAGSALVAQPSTTVVFTGQGSQEKGMGMDLYASSSIARSIWDKADAYFITQFGLSILEIVRNNPKEVKVHFGGVKGRMLRQNYLSMYYETPATTAHGKPERRPIFPAINERSTSFTHSSPKGLLFATQFAQPALTIMEMAAFKDMQSSGVVDSDCHFAGHSLGEYAALASITDFMPFENLLYLVFCRGMTMQGAVERDDQGRSSFSMVAVDPSRVRRELSDSALRELVVSIQTQSGFFIEIVNLNIRNGQYVCAGDLRGLDLLQKVCDELKAMTSCPRPAEQFERLIAKHASAYGGIVPQNVQLKRGAATVPLAGVDVPFHSSFLRPRMEAFRRVLQDSLNAERLRPERLVGKYIPNVTGTPFAIGKEYFEDVLNITKSERVKEVLENWEDWMARAQRQRVTVA</sequence>
<comment type="catalytic activity">
    <reaction evidence="11">
        <text>holo-[ACP] + malonyl-CoA = malonyl-[ACP] + CoA</text>
        <dbReference type="Rhea" id="RHEA:41792"/>
        <dbReference type="Rhea" id="RHEA-COMP:9623"/>
        <dbReference type="Rhea" id="RHEA-COMP:9685"/>
        <dbReference type="ChEBI" id="CHEBI:57287"/>
        <dbReference type="ChEBI" id="CHEBI:57384"/>
        <dbReference type="ChEBI" id="CHEBI:64479"/>
        <dbReference type="ChEBI" id="CHEBI:78449"/>
        <dbReference type="EC" id="2.3.1.39"/>
    </reaction>
</comment>
<dbReference type="InterPro" id="IPR001227">
    <property type="entry name" value="Ac_transferase_dom_sf"/>
</dbReference>
<dbReference type="InterPro" id="IPR050830">
    <property type="entry name" value="Fungal_FAS"/>
</dbReference>
<dbReference type="Gene3D" id="6.10.60.10">
    <property type="match status" value="1"/>
</dbReference>
<comment type="caution">
    <text evidence="17">The sequence shown here is derived from an EMBL/GenBank/DDBJ whole genome shotgun (WGS) entry which is preliminary data.</text>
</comment>
<dbReference type="InterPro" id="IPR016452">
    <property type="entry name" value="Fas1/AflB-like"/>
</dbReference>
<evidence type="ECO:0000313" key="17">
    <source>
        <dbReference type="EMBL" id="KAK9418865.1"/>
    </source>
</evidence>
<feature type="domain" description="Malonyl-CoA:ACP transacylase (MAT)" evidence="16">
    <location>
        <begin position="1530"/>
        <end position="1915"/>
    </location>
</feature>
<dbReference type="InterPro" id="IPR002539">
    <property type="entry name" value="MaoC-like_dom"/>
</dbReference>
<evidence type="ECO:0000259" key="16">
    <source>
        <dbReference type="SMART" id="SM00827"/>
    </source>
</evidence>
<comment type="catalytic activity">
    <reaction evidence="13">
        <text>a 2,3-saturated acyl-[ACP] + NAD(+) = a (2E)-enoyl-[ACP] + NADH + H(+)</text>
        <dbReference type="Rhea" id="RHEA:10240"/>
        <dbReference type="Rhea" id="RHEA-COMP:9925"/>
        <dbReference type="Rhea" id="RHEA-COMP:9926"/>
        <dbReference type="ChEBI" id="CHEBI:15378"/>
        <dbReference type="ChEBI" id="CHEBI:57540"/>
        <dbReference type="ChEBI" id="CHEBI:57945"/>
        <dbReference type="ChEBI" id="CHEBI:78784"/>
        <dbReference type="ChEBI" id="CHEBI:78785"/>
        <dbReference type="EC" id="1.3.1.9"/>
    </reaction>
</comment>
<evidence type="ECO:0000256" key="12">
    <source>
        <dbReference type="ARBA" id="ARBA00048536"/>
    </source>
</evidence>
<evidence type="ECO:0000313" key="18">
    <source>
        <dbReference type="Proteomes" id="UP001408356"/>
    </source>
</evidence>
<dbReference type="SUPFAM" id="SSF54637">
    <property type="entry name" value="Thioesterase/thiol ester dehydrase-isomerase"/>
    <property type="match status" value="2"/>
</dbReference>
<dbReference type="PIRSF" id="PIRSF005562">
    <property type="entry name" value="FAS_yeast_beta"/>
    <property type="match status" value="1"/>
</dbReference>
<gene>
    <name evidence="17" type="ORF">SUNI508_07637</name>
</gene>
<dbReference type="InterPro" id="IPR013565">
    <property type="entry name" value="Fas1/AflB-like_central"/>
</dbReference>
<dbReference type="EMBL" id="JARVKF010000342">
    <property type="protein sequence ID" value="KAK9418865.1"/>
    <property type="molecule type" value="Genomic_DNA"/>
</dbReference>
<dbReference type="CDD" id="cd03447">
    <property type="entry name" value="FAS_MaoC"/>
    <property type="match status" value="1"/>
</dbReference>
<dbReference type="InterPro" id="IPR032088">
    <property type="entry name" value="SAT"/>
</dbReference>
<organism evidence="17 18">
    <name type="scientific">Seiridium unicorne</name>
    <dbReference type="NCBI Taxonomy" id="138068"/>
    <lineage>
        <taxon>Eukaryota</taxon>
        <taxon>Fungi</taxon>
        <taxon>Dikarya</taxon>
        <taxon>Ascomycota</taxon>
        <taxon>Pezizomycotina</taxon>
        <taxon>Sordariomycetes</taxon>
        <taxon>Xylariomycetidae</taxon>
        <taxon>Amphisphaeriales</taxon>
        <taxon>Sporocadaceae</taxon>
        <taxon>Seiridium</taxon>
    </lineage>
</organism>
<dbReference type="Gene3D" id="3.10.129.10">
    <property type="entry name" value="Hotdog Thioesterase"/>
    <property type="match status" value="1"/>
</dbReference>
<comment type="catalytic activity">
    <reaction evidence="12">
        <text>(9Z)-octadecenoyl-[ACP] + H2O = (9Z)-octadecenoate + holo-[ACP] + H(+)</text>
        <dbReference type="Rhea" id="RHEA:15057"/>
        <dbReference type="Rhea" id="RHEA-COMP:9685"/>
        <dbReference type="Rhea" id="RHEA-COMP:9924"/>
        <dbReference type="ChEBI" id="CHEBI:15377"/>
        <dbReference type="ChEBI" id="CHEBI:15378"/>
        <dbReference type="ChEBI" id="CHEBI:30823"/>
        <dbReference type="ChEBI" id="CHEBI:64479"/>
        <dbReference type="ChEBI" id="CHEBI:78783"/>
        <dbReference type="EC" id="3.1.2.14"/>
    </reaction>
</comment>
<keyword evidence="18" id="KW-1185">Reference proteome</keyword>
<dbReference type="Pfam" id="PF22235">
    <property type="entry name" value="FAS1_thioest_ins"/>
    <property type="match status" value="1"/>
</dbReference>
<evidence type="ECO:0000256" key="10">
    <source>
        <dbReference type="ARBA" id="ARBA00048237"/>
    </source>
</evidence>
<dbReference type="Gene3D" id="1.20.930.70">
    <property type="match status" value="1"/>
</dbReference>
<dbReference type="Pfam" id="PF17951">
    <property type="entry name" value="FAS_meander"/>
    <property type="match status" value="1"/>
</dbReference>
<dbReference type="Pfam" id="PF16073">
    <property type="entry name" value="SAT"/>
    <property type="match status" value="1"/>
</dbReference>
<protein>
    <submittedName>
        <fullName evidence="17">Malonyl-CoA:ACP transacylase (MAT) domain-containing protein</fullName>
    </submittedName>
</protein>
<evidence type="ECO:0000256" key="14">
    <source>
        <dbReference type="ARBA" id="ARBA00048835"/>
    </source>
</evidence>
<keyword evidence="9" id="KW-0511">Multifunctional enzyme</keyword>
<evidence type="ECO:0000256" key="15">
    <source>
        <dbReference type="PIRNR" id="PIRNR005562"/>
    </source>
</evidence>
<evidence type="ECO:0000256" key="5">
    <source>
        <dbReference type="ARBA" id="ARBA00022857"/>
    </source>
</evidence>
<evidence type="ECO:0000256" key="9">
    <source>
        <dbReference type="ARBA" id="ARBA00023268"/>
    </source>
</evidence>
<dbReference type="Pfam" id="PF13452">
    <property type="entry name" value="FAS1_DH_region"/>
    <property type="match status" value="1"/>
</dbReference>
<keyword evidence="4 15" id="KW-0378">Hydrolase</keyword>
<keyword evidence="5 15" id="KW-0521">NADP</keyword>
<evidence type="ECO:0000256" key="13">
    <source>
        <dbReference type="ARBA" id="ARBA00048572"/>
    </source>
</evidence>
<dbReference type="Gene3D" id="3.30.70.3330">
    <property type="match status" value="1"/>
</dbReference>
<reference evidence="17 18" key="1">
    <citation type="journal article" date="2024" name="J. Plant Pathol.">
        <title>Sequence and assembly of the genome of Seiridium unicorne, isolate CBS 538.82, causal agent of cypress canker disease.</title>
        <authorList>
            <person name="Scali E."/>
            <person name="Rocca G.D."/>
            <person name="Danti R."/>
            <person name="Garbelotto M."/>
            <person name="Barberini S."/>
            <person name="Baroncelli R."/>
            <person name="Emiliani G."/>
        </authorList>
    </citation>
    <scope>NUCLEOTIDE SEQUENCE [LARGE SCALE GENOMIC DNA]</scope>
    <source>
        <strain evidence="17 18">BM-138-508</strain>
    </source>
</reference>
<dbReference type="Gene3D" id="3.30.1120.100">
    <property type="match status" value="1"/>
</dbReference>
<dbReference type="Gene3D" id="3.40.366.10">
    <property type="entry name" value="Malonyl-Coenzyme A Acyl Carrier Protein, domain 2"/>
    <property type="match status" value="3"/>
</dbReference>
<dbReference type="Pfam" id="PF00698">
    <property type="entry name" value="Acyl_transf_1"/>
    <property type="match status" value="1"/>
</dbReference>
<dbReference type="Pfam" id="PF01575">
    <property type="entry name" value="MaoC_dehydratas"/>
    <property type="match status" value="1"/>
</dbReference>
<comment type="catalytic activity">
    <reaction evidence="10">
        <text>acetyl-CoA + n malonyl-CoA + 2n NADPH + 4n H(+) = a long-chain-acyl-CoA + n CoA + n CO2 + 2n NADP(+).</text>
        <dbReference type="EC" id="2.3.1.86"/>
    </reaction>
</comment>
<comment type="catalytic activity">
    <reaction evidence="14">
        <text>holo-[ACP] + acetyl-CoA = acetyl-[ACP] + CoA</text>
        <dbReference type="Rhea" id="RHEA:41788"/>
        <dbReference type="Rhea" id="RHEA-COMP:9621"/>
        <dbReference type="Rhea" id="RHEA-COMP:9685"/>
        <dbReference type="ChEBI" id="CHEBI:57287"/>
        <dbReference type="ChEBI" id="CHEBI:57288"/>
        <dbReference type="ChEBI" id="CHEBI:64479"/>
        <dbReference type="ChEBI" id="CHEBI:78446"/>
        <dbReference type="EC" id="2.3.1.38"/>
    </reaction>
</comment>
<dbReference type="InterPro" id="IPR013785">
    <property type="entry name" value="Aldolase_TIM"/>
</dbReference>
<dbReference type="PANTHER" id="PTHR10982:SF21">
    <property type="entry name" value="FATTY ACID SYNTHASE SUBUNIT BETA"/>
    <property type="match status" value="1"/>
</dbReference>
<dbReference type="SMART" id="SM00827">
    <property type="entry name" value="PKS_AT"/>
    <property type="match status" value="1"/>
</dbReference>
<evidence type="ECO:0000256" key="1">
    <source>
        <dbReference type="ARBA" id="ARBA00001055"/>
    </source>
</evidence>
<keyword evidence="3 15" id="KW-0808">Transferase</keyword>
<evidence type="ECO:0000256" key="6">
    <source>
        <dbReference type="ARBA" id="ARBA00023002"/>
    </source>
</evidence>
<dbReference type="InterPro" id="IPR014043">
    <property type="entry name" value="Acyl_transferase_dom"/>
</dbReference>
<evidence type="ECO:0000256" key="7">
    <source>
        <dbReference type="ARBA" id="ARBA00023027"/>
    </source>
</evidence>
<dbReference type="InterPro" id="IPR040883">
    <property type="entry name" value="FAS_meander"/>
</dbReference>
<evidence type="ECO:0000256" key="3">
    <source>
        <dbReference type="ARBA" id="ARBA00022679"/>
    </source>
</evidence>
<keyword evidence="6 15" id="KW-0560">Oxidoreductase</keyword>
<dbReference type="Gene3D" id="3.20.20.70">
    <property type="entry name" value="Aldolase class I"/>
    <property type="match status" value="1"/>
</dbReference>
<keyword evidence="8" id="KW-0456">Lyase</keyword>
<dbReference type="Pfam" id="PF08354">
    <property type="entry name" value="Fas1-AflB-like_hel"/>
    <property type="match status" value="1"/>
</dbReference>
<dbReference type="InterPro" id="IPR029069">
    <property type="entry name" value="HotDog_dom_sf"/>
</dbReference>
<keyword evidence="7 15" id="KW-0520">NAD</keyword>
<dbReference type="InterPro" id="IPR039569">
    <property type="entry name" value="FAS1-like_DH_region"/>
</dbReference>
<evidence type="ECO:0000256" key="11">
    <source>
        <dbReference type="ARBA" id="ARBA00048462"/>
    </source>
</evidence>
<evidence type="ECO:0000256" key="4">
    <source>
        <dbReference type="ARBA" id="ARBA00022801"/>
    </source>
</evidence>
<evidence type="ECO:0000256" key="2">
    <source>
        <dbReference type="ARBA" id="ARBA00010009"/>
    </source>
</evidence>
<dbReference type="SUPFAM" id="SSF52151">
    <property type="entry name" value="FabD/lysophospholipase-like"/>
    <property type="match status" value="2"/>
</dbReference>
<comment type="similarity">
    <text evidence="2 15">Belongs to the fungal fatty acid synthetase subunit beta family.</text>
</comment>
<dbReference type="Proteomes" id="UP001408356">
    <property type="component" value="Unassembled WGS sequence"/>
</dbReference>
<accession>A0ABR2UW13</accession>
<dbReference type="InterPro" id="IPR016035">
    <property type="entry name" value="Acyl_Trfase/lysoPLipase"/>
</dbReference>
<dbReference type="InterPro" id="IPR003965">
    <property type="entry name" value="Fatty_acid_synthase"/>
</dbReference>
<name>A0ABR2UW13_9PEZI</name>
<comment type="catalytic activity">
    <reaction evidence="1">
        <text>a (3R)-hydroxyacyl-[ACP] = a (2E)-enoyl-[ACP] + H2O</text>
        <dbReference type="Rhea" id="RHEA:13097"/>
        <dbReference type="Rhea" id="RHEA-COMP:9925"/>
        <dbReference type="Rhea" id="RHEA-COMP:9945"/>
        <dbReference type="ChEBI" id="CHEBI:15377"/>
        <dbReference type="ChEBI" id="CHEBI:78784"/>
        <dbReference type="ChEBI" id="CHEBI:78827"/>
        <dbReference type="EC" id="4.2.1.59"/>
    </reaction>
</comment>
<dbReference type="PANTHER" id="PTHR10982">
    <property type="entry name" value="MALONYL COA-ACYL CARRIER PROTEIN TRANSACYLASE"/>
    <property type="match status" value="1"/>
</dbReference>
<dbReference type="SUPFAM" id="SSF51395">
    <property type="entry name" value="FMN-linked oxidoreductases"/>
    <property type="match status" value="1"/>
</dbReference>
<dbReference type="PRINTS" id="PR01483">
    <property type="entry name" value="FASYNTHASE"/>
</dbReference>
<proteinExistence type="inferred from homology"/>